<comment type="subunit">
    <text evidence="12">Interacts with H3K4me3 and to a lesser extent with H3K4me2.</text>
</comment>
<dbReference type="GO" id="GO:0006325">
    <property type="term" value="P:chromatin organization"/>
    <property type="evidence" value="ECO:0007669"/>
    <property type="project" value="UniProtKB-UniRule"/>
</dbReference>
<dbReference type="InterPro" id="IPR044104">
    <property type="entry name" value="PHD_AL_plant"/>
</dbReference>
<evidence type="ECO:0000256" key="11">
    <source>
        <dbReference type="PROSITE-ProRule" id="PRU00146"/>
    </source>
</evidence>
<dbReference type="Gene3D" id="3.30.40.10">
    <property type="entry name" value="Zinc/RING finger domain, C3HC4 (zinc finger)"/>
    <property type="match status" value="1"/>
</dbReference>
<dbReference type="EnsemblPlants" id="ONIVA06G16680.1">
    <property type="protein sequence ID" value="ONIVA06G16680.1"/>
    <property type="gene ID" value="ONIVA06G16680"/>
</dbReference>
<keyword evidence="4 12" id="KW-0479">Metal-binding</keyword>
<comment type="domain">
    <text evidence="12">The PHD-type zinc finger mediates the binding to H3K4me3.</text>
</comment>
<dbReference type="GO" id="GO:0042393">
    <property type="term" value="F:histone binding"/>
    <property type="evidence" value="ECO:0007669"/>
    <property type="project" value="UniProtKB-UniRule"/>
</dbReference>
<feature type="compositionally biased region" description="Basic residues" evidence="13">
    <location>
        <begin position="52"/>
        <end position="65"/>
    </location>
</feature>
<dbReference type="InterPro" id="IPR019787">
    <property type="entry name" value="Znf_PHD-finger"/>
</dbReference>
<feature type="compositionally biased region" description="Low complexity" evidence="13">
    <location>
        <begin position="24"/>
        <end position="37"/>
    </location>
</feature>
<feature type="region of interest" description="Disordered" evidence="13">
    <location>
        <begin position="215"/>
        <end position="284"/>
    </location>
</feature>
<keyword evidence="10 12" id="KW-0539">Nucleus</keyword>
<sequence>MGRGPPSGGAGGRADTPPFSPIQPLKSPSLPLASASPSSLLSFKPLPLQKIPKKKTNNVRIKRGTHPISSSGDEKRKMDAQYNPRTVEEVFRDFKGRRAGLVRALTADVEDFFRQCDPEKENLCLYGFPNEHWEVNLPAEEVPPELPEPALGINFARDGMQEKDWLSMVAVHSDAWLLSVAFYFGARFGFDKNDRKRLFGMINDLPTIFEVVSGKSKAKPPSANNHSNSKSKSSNKTKSSEPRAKQPKPQPQPPVKNEGREEEGGPDDEEGGGGGGGGGREEEHGETLCGACGESYGADEFWICCDICEKWFHGKCVKITPAKAEHIKQYKCPSCSGGNGGGGGGGSGNGKRARPS</sequence>
<keyword evidence="16" id="KW-1185">Reference proteome</keyword>
<feature type="compositionally biased region" description="Gly residues" evidence="13">
    <location>
        <begin position="337"/>
        <end position="349"/>
    </location>
</feature>
<dbReference type="InterPro" id="IPR021998">
    <property type="entry name" value="Alfin_N"/>
</dbReference>
<organism evidence="15">
    <name type="scientific">Oryza nivara</name>
    <name type="common">Indian wild rice</name>
    <name type="synonym">Oryza sativa f. spontanea</name>
    <dbReference type="NCBI Taxonomy" id="4536"/>
    <lineage>
        <taxon>Eukaryota</taxon>
        <taxon>Viridiplantae</taxon>
        <taxon>Streptophyta</taxon>
        <taxon>Embryophyta</taxon>
        <taxon>Tracheophyta</taxon>
        <taxon>Spermatophyta</taxon>
        <taxon>Magnoliopsida</taxon>
        <taxon>Liliopsida</taxon>
        <taxon>Poales</taxon>
        <taxon>Poaceae</taxon>
        <taxon>BOP clade</taxon>
        <taxon>Oryzoideae</taxon>
        <taxon>Oryzeae</taxon>
        <taxon>Oryzinae</taxon>
        <taxon>Oryza</taxon>
    </lineage>
</organism>
<comment type="subcellular location">
    <subcellularLocation>
        <location evidence="2 12">Nucleus</location>
    </subcellularLocation>
</comment>
<evidence type="ECO:0000256" key="3">
    <source>
        <dbReference type="ARBA" id="ARBA00010445"/>
    </source>
</evidence>
<dbReference type="InterPro" id="IPR013083">
    <property type="entry name" value="Znf_RING/FYVE/PHD"/>
</dbReference>
<proteinExistence type="inferred from homology"/>
<dbReference type="CDD" id="cd15613">
    <property type="entry name" value="PHD_AL_plant"/>
    <property type="match status" value="1"/>
</dbReference>
<dbReference type="OMA" id="ARDGMED"/>
<evidence type="ECO:0000256" key="1">
    <source>
        <dbReference type="ARBA" id="ARBA00002232"/>
    </source>
</evidence>
<dbReference type="SMART" id="SM00249">
    <property type="entry name" value="PHD"/>
    <property type="match status" value="1"/>
</dbReference>
<feature type="domain" description="PHD-type" evidence="14">
    <location>
        <begin position="286"/>
        <end position="338"/>
    </location>
</feature>
<dbReference type="PANTHER" id="PTHR12321:SF172">
    <property type="entry name" value="PHD FINGER PROTEIN ALFIN-LIKE 9"/>
    <property type="match status" value="1"/>
</dbReference>
<dbReference type="PROSITE" id="PS01359">
    <property type="entry name" value="ZF_PHD_1"/>
    <property type="match status" value="1"/>
</dbReference>
<dbReference type="Proteomes" id="UP000006591">
    <property type="component" value="Chromosome 6"/>
</dbReference>
<feature type="compositionally biased region" description="Low complexity" evidence="13">
    <location>
        <begin position="222"/>
        <end position="237"/>
    </location>
</feature>
<evidence type="ECO:0000313" key="16">
    <source>
        <dbReference type="Proteomes" id="UP000006591"/>
    </source>
</evidence>
<evidence type="ECO:0000256" key="2">
    <source>
        <dbReference type="ARBA" id="ARBA00004123"/>
    </source>
</evidence>
<dbReference type="AlphaFoldDB" id="A0A0E0HQH6"/>
<feature type="region of interest" description="Disordered" evidence="13">
    <location>
        <begin position="52"/>
        <end position="80"/>
    </location>
</feature>
<evidence type="ECO:0000313" key="15">
    <source>
        <dbReference type="EnsemblPlants" id="ONIVA06G16680.1"/>
    </source>
</evidence>
<evidence type="ECO:0000256" key="7">
    <source>
        <dbReference type="ARBA" id="ARBA00022853"/>
    </source>
</evidence>
<protein>
    <recommendedName>
        <fullName evidence="12">PHD finger protein ALFIN-LIKE</fullName>
    </recommendedName>
</protein>
<keyword evidence="6 12" id="KW-0862">Zinc</keyword>
<dbReference type="Pfam" id="PF12165">
    <property type="entry name" value="Alfin"/>
    <property type="match status" value="1"/>
</dbReference>
<keyword evidence="5 11" id="KW-0863">Zinc-finger</keyword>
<keyword evidence="7 12" id="KW-0156">Chromatin regulator</keyword>
<comment type="function">
    <text evidence="1 12">Histone-binding component that specifically recognizes H3 tails trimethylated on 'Lys-4' (H3K4me3), which mark transcription start sites of virtually all active genes.</text>
</comment>
<dbReference type="Pfam" id="PF00628">
    <property type="entry name" value="PHD"/>
    <property type="match status" value="1"/>
</dbReference>
<feature type="region of interest" description="Disordered" evidence="13">
    <location>
        <begin position="1"/>
        <end position="37"/>
    </location>
</feature>
<dbReference type="FunFam" id="3.30.40.10:FF:000306">
    <property type="entry name" value="PHD finger alfin-like protein"/>
    <property type="match status" value="1"/>
</dbReference>
<dbReference type="InterPro" id="IPR001965">
    <property type="entry name" value="Znf_PHD"/>
</dbReference>
<reference evidence="15" key="2">
    <citation type="submission" date="2018-04" db="EMBL/GenBank/DDBJ databases">
        <title>OnivRS2 (Oryza nivara Reference Sequence Version 2).</title>
        <authorList>
            <person name="Zhang J."/>
            <person name="Kudrna D."/>
            <person name="Lee S."/>
            <person name="Talag J."/>
            <person name="Rajasekar S."/>
            <person name="Welchert J."/>
            <person name="Hsing Y.-I."/>
            <person name="Wing R.A."/>
        </authorList>
    </citation>
    <scope>NUCLEOTIDE SEQUENCE [LARGE SCALE GENOMIC DNA]</scope>
    <source>
        <strain evidence="15">SL10</strain>
    </source>
</reference>
<dbReference type="SUPFAM" id="SSF57903">
    <property type="entry name" value="FYVE/PHD zinc finger"/>
    <property type="match status" value="1"/>
</dbReference>
<dbReference type="PANTHER" id="PTHR12321">
    <property type="entry name" value="CPG BINDING PROTEIN"/>
    <property type="match status" value="1"/>
</dbReference>
<reference evidence="15" key="1">
    <citation type="submission" date="2015-04" db="UniProtKB">
        <authorList>
            <consortium name="EnsemblPlants"/>
        </authorList>
    </citation>
    <scope>IDENTIFICATION</scope>
    <source>
        <strain evidence="15">SL10</strain>
    </source>
</reference>
<dbReference type="HOGENOM" id="CLU_058315_0_0_1"/>
<evidence type="ECO:0000256" key="6">
    <source>
        <dbReference type="ARBA" id="ARBA00022833"/>
    </source>
</evidence>
<dbReference type="GO" id="GO:0006355">
    <property type="term" value="P:regulation of DNA-templated transcription"/>
    <property type="evidence" value="ECO:0007669"/>
    <property type="project" value="UniProtKB-UniRule"/>
</dbReference>
<dbReference type="PROSITE" id="PS50016">
    <property type="entry name" value="ZF_PHD_2"/>
    <property type="match status" value="1"/>
</dbReference>
<dbReference type="GO" id="GO:0003712">
    <property type="term" value="F:transcription coregulator activity"/>
    <property type="evidence" value="ECO:0007669"/>
    <property type="project" value="TreeGrafter"/>
</dbReference>
<evidence type="ECO:0000256" key="8">
    <source>
        <dbReference type="ARBA" id="ARBA00023015"/>
    </source>
</evidence>
<dbReference type="GO" id="GO:0008270">
    <property type="term" value="F:zinc ion binding"/>
    <property type="evidence" value="ECO:0007669"/>
    <property type="project" value="UniProtKB-KW"/>
</dbReference>
<dbReference type="Gramene" id="ONIVA06G16680.1">
    <property type="protein sequence ID" value="ONIVA06G16680.1"/>
    <property type="gene ID" value="ONIVA06G16680"/>
</dbReference>
<feature type="region of interest" description="Disordered" evidence="13">
    <location>
        <begin position="334"/>
        <end position="356"/>
    </location>
</feature>
<evidence type="ECO:0000256" key="13">
    <source>
        <dbReference type="SAM" id="MobiDB-lite"/>
    </source>
</evidence>
<name>A0A0E0HQH6_ORYNI</name>
<dbReference type="STRING" id="4536.A0A0E0HQH6"/>
<keyword evidence="9 12" id="KW-0804">Transcription</keyword>
<evidence type="ECO:0000259" key="14">
    <source>
        <dbReference type="PROSITE" id="PS50016"/>
    </source>
</evidence>
<evidence type="ECO:0000256" key="12">
    <source>
        <dbReference type="RuleBase" id="RU369089"/>
    </source>
</evidence>
<dbReference type="InterPro" id="IPR045104">
    <property type="entry name" value="Alfin"/>
</dbReference>
<feature type="compositionally biased region" description="Gly residues" evidence="13">
    <location>
        <begin position="1"/>
        <end position="12"/>
    </location>
</feature>
<dbReference type="InterPro" id="IPR011011">
    <property type="entry name" value="Znf_FYVE_PHD"/>
</dbReference>
<evidence type="ECO:0000256" key="5">
    <source>
        <dbReference type="ARBA" id="ARBA00022771"/>
    </source>
</evidence>
<accession>A0A0E0HQH6</accession>
<evidence type="ECO:0000256" key="4">
    <source>
        <dbReference type="ARBA" id="ARBA00022723"/>
    </source>
</evidence>
<dbReference type="GO" id="GO:0005634">
    <property type="term" value="C:nucleus"/>
    <property type="evidence" value="ECO:0007669"/>
    <property type="project" value="UniProtKB-SubCell"/>
</dbReference>
<dbReference type="GO" id="GO:0000976">
    <property type="term" value="F:transcription cis-regulatory region binding"/>
    <property type="evidence" value="ECO:0007669"/>
    <property type="project" value="TreeGrafter"/>
</dbReference>
<dbReference type="eggNOG" id="KOG1632">
    <property type="taxonomic scope" value="Eukaryota"/>
</dbReference>
<evidence type="ECO:0000256" key="9">
    <source>
        <dbReference type="ARBA" id="ARBA00023163"/>
    </source>
</evidence>
<keyword evidence="8 12" id="KW-0805">Transcription regulation</keyword>
<comment type="similarity">
    <text evidence="3 12">Belongs to the Alfin family.</text>
</comment>
<dbReference type="InterPro" id="IPR019786">
    <property type="entry name" value="Zinc_finger_PHD-type_CS"/>
</dbReference>
<evidence type="ECO:0000256" key="10">
    <source>
        <dbReference type="ARBA" id="ARBA00023242"/>
    </source>
</evidence>